<feature type="region of interest" description="Disordered" evidence="1">
    <location>
        <begin position="111"/>
        <end position="153"/>
    </location>
</feature>
<feature type="compositionally biased region" description="Polar residues" evidence="1">
    <location>
        <begin position="111"/>
        <end position="125"/>
    </location>
</feature>
<dbReference type="EMBL" id="CAJOBA010052827">
    <property type="protein sequence ID" value="CAF4258936.1"/>
    <property type="molecule type" value="Genomic_DNA"/>
</dbReference>
<reference evidence="3" key="1">
    <citation type="submission" date="2021-02" db="EMBL/GenBank/DDBJ databases">
        <authorList>
            <person name="Nowell W R."/>
        </authorList>
    </citation>
    <scope>NUCLEOTIDE SEQUENCE</scope>
</reference>
<gene>
    <name evidence="2" type="ORF">OVA965_LOCUS35471</name>
    <name evidence="3" type="ORF">TMI583_LOCUS36439</name>
</gene>
<proteinExistence type="predicted"/>
<evidence type="ECO:0000313" key="2">
    <source>
        <dbReference type="EMBL" id="CAF1466323.1"/>
    </source>
</evidence>
<evidence type="ECO:0000313" key="3">
    <source>
        <dbReference type="EMBL" id="CAF4258936.1"/>
    </source>
</evidence>
<dbReference type="AlphaFoldDB" id="A0A8S2T0H2"/>
<name>A0A8S2T0H2_9BILA</name>
<evidence type="ECO:0000313" key="4">
    <source>
        <dbReference type="Proteomes" id="UP000682733"/>
    </source>
</evidence>
<evidence type="ECO:0000256" key="1">
    <source>
        <dbReference type="SAM" id="MobiDB-lite"/>
    </source>
</evidence>
<protein>
    <submittedName>
        <fullName evidence="3">Uncharacterized protein</fullName>
    </submittedName>
</protein>
<dbReference type="Proteomes" id="UP000682733">
    <property type="component" value="Unassembled WGS sequence"/>
</dbReference>
<feature type="compositionally biased region" description="Polar residues" evidence="1">
    <location>
        <begin position="137"/>
        <end position="149"/>
    </location>
</feature>
<comment type="caution">
    <text evidence="3">The sequence shown here is derived from an EMBL/GenBank/DDBJ whole genome shotgun (WGS) entry which is preliminary data.</text>
</comment>
<dbReference type="EMBL" id="CAJNOK010030946">
    <property type="protein sequence ID" value="CAF1466323.1"/>
    <property type="molecule type" value="Genomic_DNA"/>
</dbReference>
<dbReference type="Proteomes" id="UP000677228">
    <property type="component" value="Unassembled WGS sequence"/>
</dbReference>
<organism evidence="3 4">
    <name type="scientific">Didymodactylos carnosus</name>
    <dbReference type="NCBI Taxonomy" id="1234261"/>
    <lineage>
        <taxon>Eukaryota</taxon>
        <taxon>Metazoa</taxon>
        <taxon>Spiralia</taxon>
        <taxon>Gnathifera</taxon>
        <taxon>Rotifera</taxon>
        <taxon>Eurotatoria</taxon>
        <taxon>Bdelloidea</taxon>
        <taxon>Philodinida</taxon>
        <taxon>Philodinidae</taxon>
        <taxon>Didymodactylos</taxon>
    </lineage>
</organism>
<sequence>MSHLIILYEADEKLSHQIDDYSNEPSMDSSSNSADVSVSRDQSKQMMKMILEQHNLLVKTLCSQHVSVSPGIVCSSQSAPPPEMPSQTSSLTDNHIAMSHTHPTLLSTPVQKRKTTVPSLTFASTSRHKSLGRISDNDSSPTIQQNQSSNKEKQFELVTAAGSSIVKDLGNGTIDF</sequence>
<accession>A0A8S2T0H2</accession>